<proteinExistence type="inferred from homology"/>
<dbReference type="PANTHER" id="PTHR42804:SF1">
    <property type="entry name" value="ALDEHYDE DEHYDROGENASE-RELATED"/>
    <property type="match status" value="1"/>
</dbReference>
<evidence type="ECO:0000256" key="2">
    <source>
        <dbReference type="ARBA" id="ARBA00023002"/>
    </source>
</evidence>
<dbReference type="PANTHER" id="PTHR42804">
    <property type="entry name" value="ALDEHYDE DEHYDROGENASE"/>
    <property type="match status" value="1"/>
</dbReference>
<dbReference type="SUPFAM" id="SSF53720">
    <property type="entry name" value="ALDH-like"/>
    <property type="match status" value="1"/>
</dbReference>
<organism evidence="4">
    <name type="scientific">marine sediment metagenome</name>
    <dbReference type="NCBI Taxonomy" id="412755"/>
    <lineage>
        <taxon>unclassified sequences</taxon>
        <taxon>metagenomes</taxon>
        <taxon>ecological metagenomes</taxon>
    </lineage>
</organism>
<comment type="similarity">
    <text evidence="1">Belongs to the aldehyde dehydrogenase family.</text>
</comment>
<dbReference type="InterPro" id="IPR016162">
    <property type="entry name" value="Ald_DH_N"/>
</dbReference>
<name>A0A0F8ZZ24_9ZZZZ</name>
<dbReference type="AlphaFoldDB" id="A0A0F8ZZ24"/>
<evidence type="ECO:0000259" key="3">
    <source>
        <dbReference type="Pfam" id="PF00171"/>
    </source>
</evidence>
<protein>
    <recommendedName>
        <fullName evidence="3">Aldehyde dehydrogenase domain-containing protein</fullName>
    </recommendedName>
</protein>
<comment type="caution">
    <text evidence="4">The sequence shown here is derived from an EMBL/GenBank/DDBJ whole genome shotgun (WGS) entry which is preliminary data.</text>
</comment>
<evidence type="ECO:0000313" key="4">
    <source>
        <dbReference type="EMBL" id="KKK99083.1"/>
    </source>
</evidence>
<dbReference type="EMBL" id="LAZR01045347">
    <property type="protein sequence ID" value="KKK99083.1"/>
    <property type="molecule type" value="Genomic_DNA"/>
</dbReference>
<dbReference type="Gene3D" id="3.40.309.10">
    <property type="entry name" value="Aldehyde Dehydrogenase, Chain A, domain 2"/>
    <property type="match status" value="1"/>
</dbReference>
<accession>A0A0F8ZZ24</accession>
<evidence type="ECO:0000256" key="1">
    <source>
        <dbReference type="ARBA" id="ARBA00009986"/>
    </source>
</evidence>
<gene>
    <name evidence="4" type="ORF">LCGC14_2636290</name>
</gene>
<feature type="domain" description="Aldehyde dehydrogenase" evidence="3">
    <location>
        <begin position="13"/>
        <end position="287"/>
    </location>
</feature>
<dbReference type="InterPro" id="IPR016163">
    <property type="entry name" value="Ald_DH_C"/>
</dbReference>
<dbReference type="Gene3D" id="3.40.605.10">
    <property type="entry name" value="Aldehyde Dehydrogenase, Chain A, domain 1"/>
    <property type="match status" value="1"/>
</dbReference>
<dbReference type="Pfam" id="PF00171">
    <property type="entry name" value="Aldedh"/>
    <property type="match status" value="1"/>
</dbReference>
<keyword evidence="2" id="KW-0560">Oxidoreductase</keyword>
<feature type="non-terminal residue" evidence="4">
    <location>
        <position position="288"/>
    </location>
</feature>
<dbReference type="GO" id="GO:0016620">
    <property type="term" value="F:oxidoreductase activity, acting on the aldehyde or oxo group of donors, NAD or NADP as acceptor"/>
    <property type="evidence" value="ECO:0007669"/>
    <property type="project" value="InterPro"/>
</dbReference>
<reference evidence="4" key="1">
    <citation type="journal article" date="2015" name="Nature">
        <title>Complex archaea that bridge the gap between prokaryotes and eukaryotes.</title>
        <authorList>
            <person name="Spang A."/>
            <person name="Saw J.H."/>
            <person name="Jorgensen S.L."/>
            <person name="Zaremba-Niedzwiedzka K."/>
            <person name="Martijn J."/>
            <person name="Lind A.E."/>
            <person name="van Eijk R."/>
            <person name="Schleper C."/>
            <person name="Guy L."/>
            <person name="Ettema T.J."/>
        </authorList>
    </citation>
    <scope>NUCLEOTIDE SEQUENCE</scope>
</reference>
<dbReference type="FunFam" id="3.40.605.10:FF:000007">
    <property type="entry name" value="NAD/NADP-dependent betaine aldehyde dehydrogenase"/>
    <property type="match status" value="1"/>
</dbReference>
<dbReference type="InterPro" id="IPR016161">
    <property type="entry name" value="Ald_DH/histidinol_DH"/>
</dbReference>
<dbReference type="InterPro" id="IPR015590">
    <property type="entry name" value="Aldehyde_DH_dom"/>
</dbReference>
<sequence>MRDCRKFYINGEWVDPIQANDFPVENPATEQQIAAISLGKKADVDIAVTAASVAFEHFSQTSREERLALLEELLAIYVLRYDEMAEAIHLEIGAPISFSHAAQADCGRGHIQSAIDALHHYEFEHRLGNTLIVKEPIGVCGLITPWNWPINQIVCKVAPALATGCTIILKPSEIAPLSAHLFAEMIDQAGFPPGVFNLVNGDGPTVGAALAEHPDIQMISFTGSTRAGIAVAKAASDTVKRVTQELGGKSPNLLLDDADFEKAVKQGVFLCMDNTGQSCNAPTRMLVP</sequence>